<dbReference type="SUPFAM" id="SSF53187">
    <property type="entry name" value="Zn-dependent exopeptidases"/>
    <property type="match status" value="1"/>
</dbReference>
<organism evidence="7 8">
    <name type="scientific">Parvularcula marina</name>
    <dbReference type="NCBI Taxonomy" id="2292771"/>
    <lineage>
        <taxon>Bacteria</taxon>
        <taxon>Pseudomonadati</taxon>
        <taxon>Pseudomonadota</taxon>
        <taxon>Alphaproteobacteria</taxon>
        <taxon>Parvularculales</taxon>
        <taxon>Parvularculaceae</taxon>
        <taxon>Parvularcula</taxon>
    </lineage>
</organism>
<dbReference type="PANTHER" id="PTHR45962">
    <property type="entry name" value="N-FATTY-ACYL-AMINO ACID SYNTHASE/HYDROLASE PM20D1"/>
    <property type="match status" value="1"/>
</dbReference>
<evidence type="ECO:0000259" key="6">
    <source>
        <dbReference type="Pfam" id="PF07687"/>
    </source>
</evidence>
<dbReference type="Gene3D" id="3.40.630.10">
    <property type="entry name" value="Zn peptidases"/>
    <property type="match status" value="1"/>
</dbReference>
<dbReference type="InterPro" id="IPR011650">
    <property type="entry name" value="Peptidase_M20_dimer"/>
</dbReference>
<evidence type="ECO:0000256" key="1">
    <source>
        <dbReference type="ARBA" id="ARBA00006247"/>
    </source>
</evidence>
<dbReference type="PANTHER" id="PTHR45962:SF1">
    <property type="entry name" value="N-FATTY-ACYL-AMINO ACID SYNTHASE_HYDROLASE PM20D1"/>
    <property type="match status" value="1"/>
</dbReference>
<protein>
    <submittedName>
        <fullName evidence="7">M20/M25/M40 family metallo-hydrolase</fullName>
    </submittedName>
</protein>
<dbReference type="Proteomes" id="UP000264589">
    <property type="component" value="Unassembled WGS sequence"/>
</dbReference>
<dbReference type="GO" id="GO:0008233">
    <property type="term" value="F:peptidase activity"/>
    <property type="evidence" value="ECO:0007669"/>
    <property type="project" value="UniProtKB-KW"/>
</dbReference>
<dbReference type="EMBL" id="QUQO01000001">
    <property type="protein sequence ID" value="RFB04976.1"/>
    <property type="molecule type" value="Genomic_DNA"/>
</dbReference>
<gene>
    <name evidence="7" type="ORF">DX908_06555</name>
</gene>
<keyword evidence="8" id="KW-1185">Reference proteome</keyword>
<dbReference type="Gene3D" id="1.10.150.900">
    <property type="match status" value="1"/>
</dbReference>
<reference evidence="7 8" key="1">
    <citation type="submission" date="2018-08" db="EMBL/GenBank/DDBJ databases">
        <title>Parvularcula sp. SM1705, isolated from surface water of the South Sea China.</title>
        <authorList>
            <person name="Sun L."/>
        </authorList>
    </citation>
    <scope>NUCLEOTIDE SEQUENCE [LARGE SCALE GENOMIC DNA]</scope>
    <source>
        <strain evidence="7 8">SM1705</strain>
    </source>
</reference>
<keyword evidence="5" id="KW-0862">Zinc</keyword>
<dbReference type="RefSeq" id="WP_116391607.1">
    <property type="nucleotide sequence ID" value="NZ_QUQO01000001.1"/>
</dbReference>
<dbReference type="AlphaFoldDB" id="A0A371RHP7"/>
<keyword evidence="3" id="KW-0479">Metal-binding</keyword>
<dbReference type="GO" id="GO:0046872">
    <property type="term" value="F:metal ion binding"/>
    <property type="evidence" value="ECO:0007669"/>
    <property type="project" value="UniProtKB-KW"/>
</dbReference>
<dbReference type="OrthoDB" id="9809784at2"/>
<evidence type="ECO:0000256" key="5">
    <source>
        <dbReference type="ARBA" id="ARBA00022833"/>
    </source>
</evidence>
<comment type="similarity">
    <text evidence="1">Belongs to the peptidase M20A family.</text>
</comment>
<dbReference type="InterPro" id="IPR047177">
    <property type="entry name" value="Pept_M20A"/>
</dbReference>
<evidence type="ECO:0000313" key="8">
    <source>
        <dbReference type="Proteomes" id="UP000264589"/>
    </source>
</evidence>
<dbReference type="Pfam" id="PF07687">
    <property type="entry name" value="M20_dimer"/>
    <property type="match status" value="1"/>
</dbReference>
<evidence type="ECO:0000256" key="4">
    <source>
        <dbReference type="ARBA" id="ARBA00022801"/>
    </source>
</evidence>
<evidence type="ECO:0000256" key="3">
    <source>
        <dbReference type="ARBA" id="ARBA00022723"/>
    </source>
</evidence>
<dbReference type="InterPro" id="IPR002933">
    <property type="entry name" value="Peptidase_M20"/>
</dbReference>
<keyword evidence="2" id="KW-0645">Protease</keyword>
<dbReference type="GO" id="GO:0006508">
    <property type="term" value="P:proteolysis"/>
    <property type="evidence" value="ECO:0007669"/>
    <property type="project" value="UniProtKB-KW"/>
</dbReference>
<accession>A0A371RHP7</accession>
<dbReference type="Gene3D" id="3.30.70.360">
    <property type="match status" value="1"/>
</dbReference>
<dbReference type="InterPro" id="IPR036264">
    <property type="entry name" value="Bact_exopeptidase_dim_dom"/>
</dbReference>
<evidence type="ECO:0000256" key="2">
    <source>
        <dbReference type="ARBA" id="ARBA00022670"/>
    </source>
</evidence>
<comment type="caution">
    <text evidence="7">The sequence shown here is derived from an EMBL/GenBank/DDBJ whole genome shotgun (WGS) entry which is preliminary data.</text>
</comment>
<dbReference type="SUPFAM" id="SSF55031">
    <property type="entry name" value="Bacterial exopeptidase dimerisation domain"/>
    <property type="match status" value="1"/>
</dbReference>
<name>A0A371RHP7_9PROT</name>
<keyword evidence="4 7" id="KW-0378">Hydrolase</keyword>
<dbReference type="InParanoid" id="A0A371RHP7"/>
<feature type="domain" description="Peptidase M20 dimerisation" evidence="6">
    <location>
        <begin position="239"/>
        <end position="382"/>
    </location>
</feature>
<proteinExistence type="inferred from homology"/>
<dbReference type="Pfam" id="PF01546">
    <property type="entry name" value="Peptidase_M20"/>
    <property type="match status" value="1"/>
</dbReference>
<sequence length="494" mass="52812">MRFRLSGLAVLVLFIAVIIGRTLSYGPSGESAPRLEAPDAPAMSGEEIGRHLGEAIRFQTVTSKAGAPEAGEEQPWLDFHDWLAATYPAAHEAMTLEKVAGLTLLYQWEGSDPSLNPIILMAHQDVVPVNPGTEGDWDAPPFAGEIIDGILVGRGALDDKASLITLMEAAEGLTQSGFAPKRTVYFLFGHDEEVAGIGAKSAFALLEERGVTADMVLDEGMVTVANAPLTGGPLTIIGVAEKGYLTVELRVSGEGGHSSTPPRDNAVVRLSRALVALEENQFPSHLNEQPLKDFFRGMAPDMSFVIRMALANRWLLGSQVEKELAKLPTADALVRTTIAPTMLEGSTKENVLPQRASATVNFRIHPSDSVEKVLDHIRKVTRDIDGVEIIALDGFASEPSPVSSAKTQAFAALSAAASSSISPDAPIVPGLVLGATDARFSYGVSENVYRYMPALLHTDEIGGIHGTNEKVSLENLARMARAYTQIILLMDEAQ</sequence>
<evidence type="ECO:0000313" key="7">
    <source>
        <dbReference type="EMBL" id="RFB04976.1"/>
    </source>
</evidence>